<dbReference type="PROSITE" id="PS50035">
    <property type="entry name" value="PLD"/>
    <property type="match status" value="1"/>
</dbReference>
<protein>
    <recommendedName>
        <fullName evidence="2">PLD phosphodiesterase domain-containing protein</fullName>
    </recommendedName>
</protein>
<dbReference type="InterPro" id="IPR001736">
    <property type="entry name" value="PLipase_D/transphosphatidylase"/>
</dbReference>
<dbReference type="GO" id="GO:0003824">
    <property type="term" value="F:catalytic activity"/>
    <property type="evidence" value="ECO:0007669"/>
    <property type="project" value="InterPro"/>
</dbReference>
<evidence type="ECO:0000313" key="3">
    <source>
        <dbReference type="EMBL" id="SVC24957.1"/>
    </source>
</evidence>
<dbReference type="EMBL" id="UINC01081270">
    <property type="protein sequence ID" value="SVC24957.1"/>
    <property type="molecule type" value="Genomic_DNA"/>
</dbReference>
<proteinExistence type="predicted"/>
<gene>
    <name evidence="3" type="ORF">METZ01_LOCUS277811</name>
</gene>
<feature type="domain" description="PLD phosphodiesterase" evidence="2">
    <location>
        <begin position="85"/>
        <end position="113"/>
    </location>
</feature>
<evidence type="ECO:0000259" key="2">
    <source>
        <dbReference type="PROSITE" id="PS50035"/>
    </source>
</evidence>
<evidence type="ECO:0000256" key="1">
    <source>
        <dbReference type="SAM" id="MobiDB-lite"/>
    </source>
</evidence>
<feature type="region of interest" description="Disordered" evidence="1">
    <location>
        <begin position="199"/>
        <end position="221"/>
    </location>
</feature>
<dbReference type="InterPro" id="IPR059166">
    <property type="entry name" value="PLD-like_cat"/>
</dbReference>
<dbReference type="CDD" id="cd09176">
    <property type="entry name" value="PLDc_unchar6"/>
    <property type="match status" value="1"/>
</dbReference>
<sequence>MPMKTLKSKINFFEELKGLIDSAQNEISIFSPYIKTGALTNLLDESSKSVNVAIITTWKPADLALGYSDLKLYPFCEERNIPLLLNKNIHLKAIVIDNMKSAYIGSGNITNAGLAIGNRFNYELGVINDDLSLDDKIYFDKIISEAEPVDDEYYQKVKQRVEELDKPKFDEEFDIDLTQKKDFLLSSLPMSNNVDEFYDHYSRSDNDHSSEEDIRSAEHDGRLYQIPRGLNKTEF</sequence>
<dbReference type="Gene3D" id="3.30.870.10">
    <property type="entry name" value="Endonuclease Chain A"/>
    <property type="match status" value="1"/>
</dbReference>
<feature type="non-terminal residue" evidence="3">
    <location>
        <position position="235"/>
    </location>
</feature>
<dbReference type="InterPro" id="IPR025202">
    <property type="entry name" value="PLD-like_dom"/>
</dbReference>
<dbReference type="SUPFAM" id="SSF56024">
    <property type="entry name" value="Phospholipase D/nuclease"/>
    <property type="match status" value="1"/>
</dbReference>
<reference evidence="3" key="1">
    <citation type="submission" date="2018-05" db="EMBL/GenBank/DDBJ databases">
        <authorList>
            <person name="Lanie J.A."/>
            <person name="Ng W.-L."/>
            <person name="Kazmierczak K.M."/>
            <person name="Andrzejewski T.M."/>
            <person name="Davidsen T.M."/>
            <person name="Wayne K.J."/>
            <person name="Tettelin H."/>
            <person name="Glass J.I."/>
            <person name="Rusch D."/>
            <person name="Podicherti R."/>
            <person name="Tsui H.-C.T."/>
            <person name="Winkler M.E."/>
        </authorList>
    </citation>
    <scope>NUCLEOTIDE SEQUENCE</scope>
</reference>
<dbReference type="AlphaFoldDB" id="A0A382KPX4"/>
<organism evidence="3">
    <name type="scientific">marine metagenome</name>
    <dbReference type="NCBI Taxonomy" id="408172"/>
    <lineage>
        <taxon>unclassified sequences</taxon>
        <taxon>metagenomes</taxon>
        <taxon>ecological metagenomes</taxon>
    </lineage>
</organism>
<name>A0A382KPX4_9ZZZZ</name>
<dbReference type="Pfam" id="PF13091">
    <property type="entry name" value="PLDc_2"/>
    <property type="match status" value="1"/>
</dbReference>
<accession>A0A382KPX4</accession>